<comment type="caution">
    <text evidence="2">The sequence shown here is derived from an EMBL/GenBank/DDBJ whole genome shotgun (WGS) entry which is preliminary data.</text>
</comment>
<evidence type="ECO:0000313" key="3">
    <source>
        <dbReference type="Proteomes" id="UP000229600"/>
    </source>
</evidence>
<dbReference type="GO" id="GO:0052618">
    <property type="term" value="F:coenzyme F420-0:L-glutamate ligase activity"/>
    <property type="evidence" value="ECO:0007669"/>
    <property type="project" value="TreeGrafter"/>
</dbReference>
<organism evidence="2 3">
    <name type="scientific">Candidatus Magasanikbacteria bacterium CG11_big_fil_rev_8_21_14_0_20_39_34</name>
    <dbReference type="NCBI Taxonomy" id="1974653"/>
    <lineage>
        <taxon>Bacteria</taxon>
        <taxon>Candidatus Magasanikiibacteriota</taxon>
    </lineage>
</organism>
<accession>A0A2H0N7U0</accession>
<dbReference type="PANTHER" id="PTHR47917:SF1">
    <property type="entry name" value="COENZYME F420:L-GLUTAMATE LIGASE"/>
    <property type="match status" value="1"/>
</dbReference>
<sequence length="253" mass="28427">MLVTPIQTPLLRSGDDLLEAIRNSLGNIPEKSILVVSSKIVSTCEGRFVKKIEGTREEKHNLVRQEADRYTDPLESKYNMMLALKRNLLFVNAGIDESNADNQYILWPKDPQRSTNALWTFVREHYGVKDFGVTIADSSSFMLSPGVIGRAIAHCGFNPLRSYVGTQDLYGKIMQMEQTNVMQSVTDAAVLEMGEGDECTPMALVSDFHQKIEFLDHVPTDEELKKIQISIEDDVYYPLLKDAKWHTGGGLLS</sequence>
<evidence type="ECO:0000259" key="1">
    <source>
        <dbReference type="Pfam" id="PF01996"/>
    </source>
</evidence>
<dbReference type="Gene3D" id="3.90.1660.10">
    <property type="entry name" value="CofE-like domain"/>
    <property type="match status" value="1"/>
</dbReference>
<dbReference type="PANTHER" id="PTHR47917">
    <property type="match status" value="1"/>
</dbReference>
<dbReference type="EMBL" id="PCWN01000007">
    <property type="protein sequence ID" value="PIR04195.1"/>
    <property type="molecule type" value="Genomic_DNA"/>
</dbReference>
<dbReference type="AlphaFoldDB" id="A0A2H0N7U0"/>
<dbReference type="InterPro" id="IPR002847">
    <property type="entry name" value="F420-0_gamma-glut_ligase-dom"/>
</dbReference>
<reference evidence="2 3" key="1">
    <citation type="submission" date="2017-09" db="EMBL/GenBank/DDBJ databases">
        <title>Depth-based differentiation of microbial function through sediment-hosted aquifers and enrichment of novel symbionts in the deep terrestrial subsurface.</title>
        <authorList>
            <person name="Probst A.J."/>
            <person name="Ladd B."/>
            <person name="Jarett J.K."/>
            <person name="Geller-Mcgrath D.E."/>
            <person name="Sieber C.M."/>
            <person name="Emerson J.B."/>
            <person name="Anantharaman K."/>
            <person name="Thomas B.C."/>
            <person name="Malmstrom R."/>
            <person name="Stieglmeier M."/>
            <person name="Klingl A."/>
            <person name="Woyke T."/>
            <person name="Ryan C.M."/>
            <person name="Banfield J.F."/>
        </authorList>
    </citation>
    <scope>NUCLEOTIDE SEQUENCE [LARGE SCALE GENOMIC DNA]</scope>
    <source>
        <strain evidence="2">CG11_big_fil_rev_8_21_14_0_20_39_34</strain>
    </source>
</reference>
<dbReference type="Gene3D" id="3.30.1330.100">
    <property type="entry name" value="CofE-like"/>
    <property type="match status" value="1"/>
</dbReference>
<name>A0A2H0N7U0_9BACT</name>
<dbReference type="SUPFAM" id="SSF144010">
    <property type="entry name" value="CofE-like"/>
    <property type="match status" value="1"/>
</dbReference>
<evidence type="ECO:0000313" key="2">
    <source>
        <dbReference type="EMBL" id="PIR04195.1"/>
    </source>
</evidence>
<protein>
    <recommendedName>
        <fullName evidence="1">Coenzyme F420:L-glutamate ligase-like domain-containing protein</fullName>
    </recommendedName>
</protein>
<feature type="domain" description="Coenzyme F420:L-glutamate ligase-like" evidence="1">
    <location>
        <begin position="6"/>
        <end position="206"/>
    </location>
</feature>
<proteinExistence type="predicted"/>
<dbReference type="Proteomes" id="UP000229600">
    <property type="component" value="Unassembled WGS sequence"/>
</dbReference>
<gene>
    <name evidence="2" type="ORF">COV59_03360</name>
</gene>
<dbReference type="Pfam" id="PF01996">
    <property type="entry name" value="F420_ligase"/>
    <property type="match status" value="1"/>
</dbReference>